<evidence type="ECO:0000313" key="2">
    <source>
        <dbReference type="EMBL" id="MFD1811359.1"/>
    </source>
</evidence>
<reference evidence="3" key="1">
    <citation type="journal article" date="2019" name="Int. J. Syst. Evol. Microbiol.">
        <title>The Global Catalogue of Microorganisms (GCM) 10K type strain sequencing project: providing services to taxonomists for standard genome sequencing and annotation.</title>
        <authorList>
            <consortium name="The Broad Institute Genomics Platform"/>
            <consortium name="The Broad Institute Genome Sequencing Center for Infectious Disease"/>
            <person name="Wu L."/>
            <person name="Ma J."/>
        </authorList>
    </citation>
    <scope>NUCLEOTIDE SEQUENCE [LARGE SCALE GENOMIC DNA]</scope>
    <source>
        <strain evidence="3">DT72</strain>
    </source>
</reference>
<evidence type="ECO:0000313" key="3">
    <source>
        <dbReference type="Proteomes" id="UP001597286"/>
    </source>
</evidence>
<evidence type="ECO:0000259" key="1">
    <source>
        <dbReference type="Pfam" id="PF13577"/>
    </source>
</evidence>
<dbReference type="Proteomes" id="UP001597286">
    <property type="component" value="Unassembled WGS sequence"/>
</dbReference>
<proteinExistence type="predicted"/>
<dbReference type="Pfam" id="PF13577">
    <property type="entry name" value="SnoaL_4"/>
    <property type="match status" value="1"/>
</dbReference>
<keyword evidence="3" id="KW-1185">Reference proteome</keyword>
<organism evidence="2 3">
    <name type="scientific">Rhodococcus gannanensis</name>
    <dbReference type="NCBI Taxonomy" id="1960308"/>
    <lineage>
        <taxon>Bacteria</taxon>
        <taxon>Bacillati</taxon>
        <taxon>Actinomycetota</taxon>
        <taxon>Actinomycetes</taxon>
        <taxon>Mycobacteriales</taxon>
        <taxon>Nocardiaceae</taxon>
        <taxon>Rhodococcus</taxon>
    </lineage>
</organism>
<dbReference type="SUPFAM" id="SSF54427">
    <property type="entry name" value="NTF2-like"/>
    <property type="match status" value="1"/>
</dbReference>
<protein>
    <submittedName>
        <fullName evidence="2">Nuclear transport factor 2 family protein</fullName>
    </submittedName>
</protein>
<name>A0ABW4NZ73_9NOCA</name>
<dbReference type="EMBL" id="JBHUFB010000007">
    <property type="protein sequence ID" value="MFD1811359.1"/>
    <property type="molecule type" value="Genomic_DNA"/>
</dbReference>
<sequence>MTLDDMLAERAITRTLILIARAMDDRDWAALDDLVAPDVTADLGTGELRGLVAIVTSIRSFLDDCGPTQHLLGNVLVDVDGDTATSRAYVSDMHIGAGDRSELTFRTLGDYRDSWVRRGDRWLLARRVKHNRAHIGSFAALGPGPGGWSPRG</sequence>
<dbReference type="InterPro" id="IPR037401">
    <property type="entry name" value="SnoaL-like"/>
</dbReference>
<comment type="caution">
    <text evidence="2">The sequence shown here is derived from an EMBL/GenBank/DDBJ whole genome shotgun (WGS) entry which is preliminary data.</text>
</comment>
<dbReference type="InterPro" id="IPR032710">
    <property type="entry name" value="NTF2-like_dom_sf"/>
</dbReference>
<dbReference type="Gene3D" id="3.10.450.50">
    <property type="match status" value="1"/>
</dbReference>
<feature type="domain" description="SnoaL-like" evidence="1">
    <location>
        <begin position="6"/>
        <end position="127"/>
    </location>
</feature>
<gene>
    <name evidence="2" type="ORF">ACFSJG_03975</name>
</gene>
<dbReference type="RefSeq" id="WP_378483909.1">
    <property type="nucleotide sequence ID" value="NZ_JBHUFB010000007.1"/>
</dbReference>
<accession>A0ABW4NZ73</accession>